<keyword evidence="7 12" id="KW-0378">Hydrolase</keyword>
<evidence type="ECO:0000256" key="6">
    <source>
        <dbReference type="ARBA" id="ARBA00022763"/>
    </source>
</evidence>
<evidence type="ECO:0000256" key="11">
    <source>
        <dbReference type="ARBA" id="ARBA00038905"/>
    </source>
</evidence>
<keyword evidence="9" id="KW-0234">DNA repair</keyword>
<dbReference type="RefSeq" id="WP_200435155.1">
    <property type="nucleotide sequence ID" value="NZ_CP073092.1"/>
</dbReference>
<dbReference type="EC" id="3.6.1.55" evidence="11"/>
<keyword evidence="8" id="KW-0460">Magnesium</keyword>
<protein>
    <recommendedName>
        <fullName evidence="11">8-oxo-dGTP diphosphatase</fullName>
        <ecNumber evidence="11">3.6.1.55</ecNumber>
    </recommendedName>
</protein>
<dbReference type="SUPFAM" id="SSF55811">
    <property type="entry name" value="Nudix"/>
    <property type="match status" value="1"/>
</dbReference>
<evidence type="ECO:0000256" key="8">
    <source>
        <dbReference type="ARBA" id="ARBA00022842"/>
    </source>
</evidence>
<comment type="cofactor">
    <cofactor evidence="1">
        <name>Mg(2+)</name>
        <dbReference type="ChEBI" id="CHEBI:18420"/>
    </cofactor>
</comment>
<evidence type="ECO:0000256" key="4">
    <source>
        <dbReference type="ARBA" id="ARBA00022705"/>
    </source>
</evidence>
<keyword evidence="4" id="KW-0235">DNA replication</keyword>
<dbReference type="PROSITE" id="PS00893">
    <property type="entry name" value="NUDIX_BOX"/>
    <property type="match status" value="1"/>
</dbReference>
<dbReference type="GO" id="GO:0044715">
    <property type="term" value="F:8-oxo-dGDP phosphatase activity"/>
    <property type="evidence" value="ECO:0007669"/>
    <property type="project" value="TreeGrafter"/>
</dbReference>
<comment type="catalytic activity">
    <reaction evidence="10">
        <text>8-oxo-dGTP + H2O = 8-oxo-dGMP + diphosphate + H(+)</text>
        <dbReference type="Rhea" id="RHEA:31575"/>
        <dbReference type="ChEBI" id="CHEBI:15377"/>
        <dbReference type="ChEBI" id="CHEBI:15378"/>
        <dbReference type="ChEBI" id="CHEBI:33019"/>
        <dbReference type="ChEBI" id="CHEBI:63224"/>
        <dbReference type="ChEBI" id="CHEBI:77896"/>
        <dbReference type="EC" id="3.6.1.55"/>
    </reaction>
</comment>
<evidence type="ECO:0000313" key="14">
    <source>
        <dbReference type="EMBL" id="MBK3426982.1"/>
    </source>
</evidence>
<dbReference type="InterPro" id="IPR000086">
    <property type="entry name" value="NUDIX_hydrolase_dom"/>
</dbReference>
<dbReference type="PROSITE" id="PS51462">
    <property type="entry name" value="NUDIX"/>
    <property type="match status" value="1"/>
</dbReference>
<proteinExistence type="inferred from homology"/>
<evidence type="ECO:0000313" key="15">
    <source>
        <dbReference type="Proteomes" id="UP000603369"/>
    </source>
</evidence>
<dbReference type="GO" id="GO:0044716">
    <property type="term" value="F:8-oxo-GDP phosphatase activity"/>
    <property type="evidence" value="ECO:0007669"/>
    <property type="project" value="TreeGrafter"/>
</dbReference>
<sequence length="143" mass="15760">MSNPIRVVGAVFVDEERTQLLAFRKKPGTSLAGMWEFPGGKIEPGETPEQALARELKEELGISATVGEEVTTTVHHYDFATIELTTFYCTTTASLLADNLSLTDHDATRWVNISDALELEWAPADVPAVEQLWATPPKQTVFI</sequence>
<comment type="caution">
    <text evidence="14">The sequence shown here is derived from an EMBL/GenBank/DDBJ whole genome shotgun (WGS) entry which is preliminary data.</text>
</comment>
<gene>
    <name evidence="14" type="ORF">JDP02_00415</name>
</gene>
<dbReference type="InterPro" id="IPR015797">
    <property type="entry name" value="NUDIX_hydrolase-like_dom_sf"/>
</dbReference>
<evidence type="ECO:0000256" key="9">
    <source>
        <dbReference type="ARBA" id="ARBA00023204"/>
    </source>
</evidence>
<keyword evidence="15" id="KW-1185">Reference proteome</keyword>
<dbReference type="GO" id="GO:0006260">
    <property type="term" value="P:DNA replication"/>
    <property type="evidence" value="ECO:0007669"/>
    <property type="project" value="UniProtKB-KW"/>
</dbReference>
<keyword evidence="3" id="KW-0515">Mutator protein</keyword>
<dbReference type="CDD" id="cd03425">
    <property type="entry name" value="NUDIX_MutT_NudA_like"/>
    <property type="match status" value="1"/>
</dbReference>
<evidence type="ECO:0000256" key="2">
    <source>
        <dbReference type="ARBA" id="ARBA00005582"/>
    </source>
</evidence>
<name>A0A8I1L8G0_9CORY</name>
<dbReference type="PANTHER" id="PTHR47707">
    <property type="entry name" value="8-OXO-DGTP DIPHOSPHATASE"/>
    <property type="match status" value="1"/>
</dbReference>
<keyword evidence="6" id="KW-0227">DNA damage</keyword>
<comment type="similarity">
    <text evidence="2 12">Belongs to the Nudix hydrolase family.</text>
</comment>
<dbReference type="Proteomes" id="UP000603369">
    <property type="component" value="Unassembled WGS sequence"/>
</dbReference>
<evidence type="ECO:0000256" key="3">
    <source>
        <dbReference type="ARBA" id="ARBA00022457"/>
    </source>
</evidence>
<dbReference type="GO" id="GO:0046872">
    <property type="term" value="F:metal ion binding"/>
    <property type="evidence" value="ECO:0007669"/>
    <property type="project" value="UniProtKB-KW"/>
</dbReference>
<dbReference type="AlphaFoldDB" id="A0A8I1L8G0"/>
<dbReference type="Pfam" id="PF00293">
    <property type="entry name" value="NUDIX"/>
    <property type="match status" value="1"/>
</dbReference>
<evidence type="ECO:0000256" key="10">
    <source>
        <dbReference type="ARBA" id="ARBA00035861"/>
    </source>
</evidence>
<evidence type="ECO:0000256" key="7">
    <source>
        <dbReference type="ARBA" id="ARBA00022801"/>
    </source>
</evidence>
<reference evidence="14 15" key="1">
    <citation type="submission" date="2020-12" db="EMBL/GenBank/DDBJ databases">
        <title>Draft genome sequence of the commensal strain Corynebacterium tuberculostearicum MFP09/CIP 102622 isolated from human skin.</title>
        <authorList>
            <person name="Boukerb A.M."/>
            <person name="Janvier X."/>
            <person name="Feuilloley M.G.J."/>
            <person name="Groboillot A."/>
        </authorList>
    </citation>
    <scope>NUCLEOTIDE SEQUENCE [LARGE SCALE GENOMIC DNA]</scope>
    <source>
        <strain evidence="14 15">CIP 102622</strain>
    </source>
</reference>
<dbReference type="PRINTS" id="PR00502">
    <property type="entry name" value="NUDIXFAMILY"/>
</dbReference>
<dbReference type="GO" id="GO:0008413">
    <property type="term" value="F:8-oxo-7,8-dihydroguanosine triphosphate pyrophosphatase activity"/>
    <property type="evidence" value="ECO:0007669"/>
    <property type="project" value="TreeGrafter"/>
</dbReference>
<dbReference type="InterPro" id="IPR020476">
    <property type="entry name" value="Nudix_hydrolase"/>
</dbReference>
<evidence type="ECO:0000256" key="12">
    <source>
        <dbReference type="RuleBase" id="RU003476"/>
    </source>
</evidence>
<evidence type="ECO:0000259" key="13">
    <source>
        <dbReference type="PROSITE" id="PS51462"/>
    </source>
</evidence>
<dbReference type="GO" id="GO:0035539">
    <property type="term" value="F:8-oxo-7,8-dihydrodeoxyguanosine triphosphate pyrophosphatase activity"/>
    <property type="evidence" value="ECO:0007669"/>
    <property type="project" value="UniProtKB-EC"/>
</dbReference>
<accession>A0A8I1L8G0</accession>
<evidence type="ECO:0000256" key="1">
    <source>
        <dbReference type="ARBA" id="ARBA00001946"/>
    </source>
</evidence>
<dbReference type="InterPro" id="IPR020084">
    <property type="entry name" value="NUDIX_hydrolase_CS"/>
</dbReference>
<dbReference type="GO" id="GO:0006281">
    <property type="term" value="P:DNA repair"/>
    <property type="evidence" value="ECO:0007669"/>
    <property type="project" value="UniProtKB-KW"/>
</dbReference>
<dbReference type="Gene3D" id="3.90.79.10">
    <property type="entry name" value="Nucleoside Triphosphate Pyrophosphohydrolase"/>
    <property type="match status" value="1"/>
</dbReference>
<dbReference type="EMBL" id="JAEHFL010000001">
    <property type="protein sequence ID" value="MBK3426982.1"/>
    <property type="molecule type" value="Genomic_DNA"/>
</dbReference>
<evidence type="ECO:0000256" key="5">
    <source>
        <dbReference type="ARBA" id="ARBA00022723"/>
    </source>
</evidence>
<feature type="domain" description="Nudix hydrolase" evidence="13">
    <location>
        <begin position="3"/>
        <end position="136"/>
    </location>
</feature>
<organism evidence="14 15">
    <name type="scientific">Corynebacterium tuberculostearicum</name>
    <dbReference type="NCBI Taxonomy" id="38304"/>
    <lineage>
        <taxon>Bacteria</taxon>
        <taxon>Bacillati</taxon>
        <taxon>Actinomycetota</taxon>
        <taxon>Actinomycetes</taxon>
        <taxon>Mycobacteriales</taxon>
        <taxon>Corynebacteriaceae</taxon>
        <taxon>Corynebacterium</taxon>
    </lineage>
</organism>
<dbReference type="InterPro" id="IPR047127">
    <property type="entry name" value="MutT-like"/>
</dbReference>
<keyword evidence="5" id="KW-0479">Metal-binding</keyword>
<dbReference type="PANTHER" id="PTHR47707:SF1">
    <property type="entry name" value="NUDIX HYDROLASE FAMILY PROTEIN"/>
    <property type="match status" value="1"/>
</dbReference>